<feature type="domain" description="MD-2-related lipid-recognition" evidence="4">
    <location>
        <begin position="16"/>
        <end position="140"/>
    </location>
</feature>
<comment type="similarity">
    <text evidence="2">Belongs to the NPC2 family.</text>
</comment>
<dbReference type="Proteomes" id="UP000762676">
    <property type="component" value="Unassembled WGS sequence"/>
</dbReference>
<dbReference type="InterPro" id="IPR039670">
    <property type="entry name" value="NPC2-like"/>
</dbReference>
<dbReference type="SMART" id="SM00737">
    <property type="entry name" value="ML"/>
    <property type="match status" value="1"/>
</dbReference>
<dbReference type="SUPFAM" id="SSF81296">
    <property type="entry name" value="E set domains"/>
    <property type="match status" value="1"/>
</dbReference>
<accession>A0AAV4IB98</accession>
<dbReference type="Gene3D" id="2.60.40.770">
    <property type="match status" value="1"/>
</dbReference>
<dbReference type="PANTHER" id="PTHR11306">
    <property type="entry name" value="NIEMANN PICK TYPE C2 PROTEIN NPC2-RELATED"/>
    <property type="match status" value="1"/>
</dbReference>
<sequence length="144" mass="15288">MVSSCHVHAAQCKLLFKDCGSKEGTLNTAMFNGTCSQGHAILKQGTVASIDFNFQTKKSESSLKSKVAGKIGELPFVPFPLGNPDACKDSGLTCPVAPNTNVNYTPVLAVLKAYPKVNVIVRWELQNADGDDVFCALIPASIVS</sequence>
<evidence type="ECO:0000256" key="1">
    <source>
        <dbReference type="ARBA" id="ARBA00004613"/>
    </source>
</evidence>
<dbReference type="GO" id="GO:0015918">
    <property type="term" value="P:sterol transport"/>
    <property type="evidence" value="ECO:0007669"/>
    <property type="project" value="InterPro"/>
</dbReference>
<dbReference type="GO" id="GO:0005576">
    <property type="term" value="C:extracellular region"/>
    <property type="evidence" value="ECO:0007669"/>
    <property type="project" value="UniProtKB-SubCell"/>
</dbReference>
<gene>
    <name evidence="5" type="ORF">ElyMa_002962600</name>
</gene>
<protein>
    <submittedName>
        <fullName evidence="5">Epididymal secretory protein E1</fullName>
    </submittedName>
</protein>
<reference evidence="5 6" key="1">
    <citation type="journal article" date="2021" name="Elife">
        <title>Chloroplast acquisition without the gene transfer in kleptoplastic sea slugs, Plakobranchus ocellatus.</title>
        <authorList>
            <person name="Maeda T."/>
            <person name="Takahashi S."/>
            <person name="Yoshida T."/>
            <person name="Shimamura S."/>
            <person name="Takaki Y."/>
            <person name="Nagai Y."/>
            <person name="Toyoda A."/>
            <person name="Suzuki Y."/>
            <person name="Arimoto A."/>
            <person name="Ishii H."/>
            <person name="Satoh N."/>
            <person name="Nishiyama T."/>
            <person name="Hasebe M."/>
            <person name="Maruyama T."/>
            <person name="Minagawa J."/>
            <person name="Obokata J."/>
            <person name="Shigenobu S."/>
        </authorList>
    </citation>
    <scope>NUCLEOTIDE SEQUENCE [LARGE SCALE GENOMIC DNA]</scope>
</reference>
<evidence type="ECO:0000313" key="6">
    <source>
        <dbReference type="Proteomes" id="UP000762676"/>
    </source>
</evidence>
<dbReference type="PANTHER" id="PTHR11306:SF36">
    <property type="entry name" value="NIEMANN-PICK TYPE C-2C-RELATED"/>
    <property type="match status" value="1"/>
</dbReference>
<comment type="caution">
    <text evidence="5">The sequence shown here is derived from an EMBL/GenBank/DDBJ whole genome shotgun (WGS) entry which is preliminary data.</text>
</comment>
<dbReference type="InterPro" id="IPR003172">
    <property type="entry name" value="ML_dom"/>
</dbReference>
<evidence type="ECO:0000256" key="2">
    <source>
        <dbReference type="ARBA" id="ARBA00006370"/>
    </source>
</evidence>
<dbReference type="FunFam" id="2.60.40.770:FF:000001">
    <property type="entry name" value="NPC intracellular cholesterol transporter 2"/>
    <property type="match status" value="1"/>
</dbReference>
<organism evidence="5 6">
    <name type="scientific">Elysia marginata</name>
    <dbReference type="NCBI Taxonomy" id="1093978"/>
    <lineage>
        <taxon>Eukaryota</taxon>
        <taxon>Metazoa</taxon>
        <taxon>Spiralia</taxon>
        <taxon>Lophotrochozoa</taxon>
        <taxon>Mollusca</taxon>
        <taxon>Gastropoda</taxon>
        <taxon>Heterobranchia</taxon>
        <taxon>Euthyneura</taxon>
        <taxon>Panpulmonata</taxon>
        <taxon>Sacoglossa</taxon>
        <taxon>Placobranchoidea</taxon>
        <taxon>Plakobranchidae</taxon>
        <taxon>Elysia</taxon>
    </lineage>
</organism>
<comment type="subcellular location">
    <subcellularLocation>
        <location evidence="1">Secreted</location>
    </subcellularLocation>
</comment>
<evidence type="ECO:0000256" key="3">
    <source>
        <dbReference type="ARBA" id="ARBA00022525"/>
    </source>
</evidence>
<dbReference type="InterPro" id="IPR014756">
    <property type="entry name" value="Ig_E-set"/>
</dbReference>
<dbReference type="AlphaFoldDB" id="A0AAV4IB98"/>
<proteinExistence type="inferred from homology"/>
<dbReference type="Pfam" id="PF02221">
    <property type="entry name" value="E1_DerP2_DerF2"/>
    <property type="match status" value="1"/>
</dbReference>
<dbReference type="GO" id="GO:0032934">
    <property type="term" value="F:sterol binding"/>
    <property type="evidence" value="ECO:0007669"/>
    <property type="project" value="InterPro"/>
</dbReference>
<keyword evidence="6" id="KW-1185">Reference proteome</keyword>
<evidence type="ECO:0000259" key="4">
    <source>
        <dbReference type="SMART" id="SM00737"/>
    </source>
</evidence>
<keyword evidence="3" id="KW-0964">Secreted</keyword>
<evidence type="ECO:0000313" key="5">
    <source>
        <dbReference type="EMBL" id="GFS06324.1"/>
    </source>
</evidence>
<name>A0AAV4IB98_9GAST</name>
<dbReference type="EMBL" id="BMAT01006103">
    <property type="protein sequence ID" value="GFS06324.1"/>
    <property type="molecule type" value="Genomic_DNA"/>
</dbReference>